<evidence type="ECO:0000259" key="1">
    <source>
        <dbReference type="Pfam" id="PF00931"/>
    </source>
</evidence>
<accession>A0A0H2RMK7</accession>
<evidence type="ECO:0000313" key="2">
    <source>
        <dbReference type="EMBL" id="KLO10688.1"/>
    </source>
</evidence>
<dbReference type="EMBL" id="KQ086019">
    <property type="protein sequence ID" value="KLO10688.1"/>
    <property type="molecule type" value="Genomic_DNA"/>
</dbReference>
<dbReference type="Gene3D" id="3.40.50.300">
    <property type="entry name" value="P-loop containing nucleotide triphosphate hydrolases"/>
    <property type="match status" value="1"/>
</dbReference>
<dbReference type="PANTHER" id="PTHR47691">
    <property type="entry name" value="REGULATOR-RELATED"/>
    <property type="match status" value="1"/>
</dbReference>
<proteinExistence type="predicted"/>
<dbReference type="STRING" id="27342.A0A0H2RMK7"/>
<dbReference type="InterPro" id="IPR019734">
    <property type="entry name" value="TPR_rpt"/>
</dbReference>
<dbReference type="GO" id="GO:0043531">
    <property type="term" value="F:ADP binding"/>
    <property type="evidence" value="ECO:0007669"/>
    <property type="project" value="InterPro"/>
</dbReference>
<name>A0A0H2RMK7_9AGAM</name>
<dbReference type="OrthoDB" id="431454at2759"/>
<dbReference type="CDD" id="cd21037">
    <property type="entry name" value="MLKL_NTD"/>
    <property type="match status" value="1"/>
</dbReference>
<dbReference type="SUPFAM" id="SSF52540">
    <property type="entry name" value="P-loop containing nucleoside triphosphate hydrolases"/>
    <property type="match status" value="1"/>
</dbReference>
<sequence length="1087" mass="120502">MSGRSAKALANNTIPLARKGLEVAHTIGEASNLNVLKGLSGLALLILDTCEQASRYPAEYEELSRRTYELAMLIVNHIVGRPELTFQQERHLESLRVVLQEILVEIQPIGKRTRLQRLLTRQQKDLRTLYSSQRKLEEAVTLFQMNWNLEIIESVGRQNRQLVQQHQVVMDLLSEVHNSQMVALEKSQMKGPSRQDRSSAFKLPRAPVHFFGRTNELSHLVHLCSKEDCSKVTILGPGGMGKTNLAIQMLYESHIVKLYDDRRFFIQCESATSSDGLLMAIANQLGFSRSQNQPLDKIVQLFVDKSARCLLVLDNFETPWDTEDKTNVETILGTLADVQNLCVVITMRGTEMPLGVAWTRPFLPSLRPLDHDSARQAFFALNECAEDDAAVDELLEKLDRVPLAVALVGVRAQFSRPRQILDAWGAGLKLERIANRVDSVDVSIRLSLEADRVRRTPEATELLGALAMLPDGVREDVVGEVFAHVPRAHEALAVLLQTALAYRDGSRASQGESTSQNADTIRVLAPIRQYMQRMHPILPIHRACLEAYYVALSSWILKVGTSEGMQAIAILTPEIGNMHSVIGDALSWYIRGDGSEETIGTLPGGLHDKLVLKAQGEHADARLVGLMECACRMTRFQRYTSLGSSRTVETGIAAAAKLKQPNLEGRGKLALAQLRRSTGKRSEALKLAEEALALATLADDTYAMAECCHTLGTISTLTGSGAETRKHFEEGIRLAVLAGNEACQAKCLASLSEQFGNAGQLAEAQTMSEQALVIFRRLDDLTNIGMSTFYVGRLYCLRSCFRRAAECLQEAIRCLKDAGAEVESVRPLIILGEARYTQCAYDEALAYYEKGGEVLRRNQMSRKLLASYVTLRRAEAHVELGNLDEGKMLAEEAFEVFSRDQMMHGILGSWLVFGDIATRRGEYEEAEGWYGRVLGLQGKKKSSFVEENGDGHARLGIMLLRRAEVEGSGERKERLTEEALVRCVTAFAVSRSLQNVVNQAKACMSIGEVFLKQGELAGSRACLEVSMELLERVGVTRSAEGCRGMLEEVGRREEEARTDKMVDALRSLGVTEVAGRKREVGEEMVEI</sequence>
<dbReference type="Proteomes" id="UP000053477">
    <property type="component" value="Unassembled WGS sequence"/>
</dbReference>
<gene>
    <name evidence="2" type="ORF">SCHPADRAFT_942630</name>
</gene>
<dbReference type="InterPro" id="IPR002182">
    <property type="entry name" value="NB-ARC"/>
</dbReference>
<dbReference type="InParanoid" id="A0A0H2RMK7"/>
<dbReference type="InterPro" id="IPR059179">
    <property type="entry name" value="MLKL-like_MCAfunc"/>
</dbReference>
<dbReference type="SMART" id="SM00028">
    <property type="entry name" value="TPR"/>
    <property type="match status" value="6"/>
</dbReference>
<protein>
    <submittedName>
        <fullName evidence="2">TPR-like protein</fullName>
    </submittedName>
</protein>
<dbReference type="InterPro" id="IPR027417">
    <property type="entry name" value="P-loop_NTPase"/>
</dbReference>
<reference evidence="2 3" key="1">
    <citation type="submission" date="2015-04" db="EMBL/GenBank/DDBJ databases">
        <title>Complete genome sequence of Schizopora paradoxa KUC8140, a cosmopolitan wood degrader in East Asia.</title>
        <authorList>
            <consortium name="DOE Joint Genome Institute"/>
            <person name="Min B."/>
            <person name="Park H."/>
            <person name="Jang Y."/>
            <person name="Kim J.-J."/>
            <person name="Kim K.H."/>
            <person name="Pangilinan J."/>
            <person name="Lipzen A."/>
            <person name="Riley R."/>
            <person name="Grigoriev I.V."/>
            <person name="Spatafora J.W."/>
            <person name="Choi I.-G."/>
        </authorList>
    </citation>
    <scope>NUCLEOTIDE SEQUENCE [LARGE SCALE GENOMIC DNA]</scope>
    <source>
        <strain evidence="2 3">KUC8140</strain>
    </source>
</reference>
<dbReference type="PANTHER" id="PTHR47691:SF3">
    <property type="entry name" value="HTH-TYPE TRANSCRIPTIONAL REGULATOR RV0890C-RELATED"/>
    <property type="match status" value="1"/>
</dbReference>
<dbReference type="SUPFAM" id="SSF48452">
    <property type="entry name" value="TPR-like"/>
    <property type="match status" value="2"/>
</dbReference>
<keyword evidence="3" id="KW-1185">Reference proteome</keyword>
<dbReference type="AlphaFoldDB" id="A0A0H2RMK7"/>
<evidence type="ECO:0000313" key="3">
    <source>
        <dbReference type="Proteomes" id="UP000053477"/>
    </source>
</evidence>
<feature type="domain" description="NB-ARC" evidence="1">
    <location>
        <begin position="222"/>
        <end position="350"/>
    </location>
</feature>
<dbReference type="InterPro" id="IPR011990">
    <property type="entry name" value="TPR-like_helical_dom_sf"/>
</dbReference>
<dbReference type="Pfam" id="PF00931">
    <property type="entry name" value="NB-ARC"/>
    <property type="match status" value="1"/>
</dbReference>
<dbReference type="Gene3D" id="1.25.40.10">
    <property type="entry name" value="Tetratricopeptide repeat domain"/>
    <property type="match status" value="2"/>
</dbReference>
<organism evidence="2 3">
    <name type="scientific">Schizopora paradoxa</name>
    <dbReference type="NCBI Taxonomy" id="27342"/>
    <lineage>
        <taxon>Eukaryota</taxon>
        <taxon>Fungi</taxon>
        <taxon>Dikarya</taxon>
        <taxon>Basidiomycota</taxon>
        <taxon>Agaricomycotina</taxon>
        <taxon>Agaricomycetes</taxon>
        <taxon>Hymenochaetales</taxon>
        <taxon>Schizoporaceae</taxon>
        <taxon>Schizopora</taxon>
    </lineage>
</organism>